<name>A0AAV8S0P0_ENSVE</name>
<proteinExistence type="predicted"/>
<organism evidence="2 3">
    <name type="scientific">Ensete ventricosum</name>
    <name type="common">Abyssinian banana</name>
    <name type="synonym">Musa ensete</name>
    <dbReference type="NCBI Taxonomy" id="4639"/>
    <lineage>
        <taxon>Eukaryota</taxon>
        <taxon>Viridiplantae</taxon>
        <taxon>Streptophyta</taxon>
        <taxon>Embryophyta</taxon>
        <taxon>Tracheophyta</taxon>
        <taxon>Spermatophyta</taxon>
        <taxon>Magnoliopsida</taxon>
        <taxon>Liliopsida</taxon>
        <taxon>Zingiberales</taxon>
        <taxon>Musaceae</taxon>
        <taxon>Ensete</taxon>
    </lineage>
</organism>
<evidence type="ECO:0000256" key="1">
    <source>
        <dbReference type="SAM" id="MobiDB-lite"/>
    </source>
</evidence>
<reference evidence="2 3" key="1">
    <citation type="submission" date="2022-12" db="EMBL/GenBank/DDBJ databases">
        <title>Chromosome-scale assembly of the Ensete ventricosum genome.</title>
        <authorList>
            <person name="Dussert Y."/>
            <person name="Stocks J."/>
            <person name="Wendawek A."/>
            <person name="Woldeyes F."/>
            <person name="Nichols R.A."/>
            <person name="Borrell J.S."/>
        </authorList>
    </citation>
    <scope>NUCLEOTIDE SEQUENCE [LARGE SCALE GENOMIC DNA]</scope>
    <source>
        <strain evidence="3">cv. Maze</strain>
        <tissue evidence="2">Seeds</tissue>
    </source>
</reference>
<dbReference type="EMBL" id="JAQQAF010000001">
    <property type="protein sequence ID" value="KAJ8513032.1"/>
    <property type="molecule type" value="Genomic_DNA"/>
</dbReference>
<dbReference type="Proteomes" id="UP001222027">
    <property type="component" value="Unassembled WGS sequence"/>
</dbReference>
<keyword evidence="3" id="KW-1185">Reference proteome</keyword>
<gene>
    <name evidence="2" type="ORF">OPV22_003466</name>
</gene>
<feature type="region of interest" description="Disordered" evidence="1">
    <location>
        <begin position="108"/>
        <end position="135"/>
    </location>
</feature>
<evidence type="ECO:0000313" key="2">
    <source>
        <dbReference type="EMBL" id="KAJ8513032.1"/>
    </source>
</evidence>
<protein>
    <submittedName>
        <fullName evidence="2">Uncharacterized protein</fullName>
    </submittedName>
</protein>
<dbReference type="AlphaFoldDB" id="A0AAV8S0P0"/>
<sequence length="135" mass="14244">MQLQVSPPLAVSRCRLDIADGCSVEPCGGTFGGRNVPLKHISFWYKAVQPQGGSCLSNVTGVLQQAAETRRWFEEHESICSELAAQGSVSGVSGCFITSSGGSKNCLGYSSPTRDANPPPASTYPYKQGVKPPAH</sequence>
<evidence type="ECO:0000313" key="3">
    <source>
        <dbReference type="Proteomes" id="UP001222027"/>
    </source>
</evidence>
<comment type="caution">
    <text evidence="2">The sequence shown here is derived from an EMBL/GenBank/DDBJ whole genome shotgun (WGS) entry which is preliminary data.</text>
</comment>
<accession>A0AAV8S0P0</accession>